<comment type="similarity">
    <text evidence="3 7">Belongs to the transposase mutator family.</text>
</comment>
<evidence type="ECO:0000256" key="5">
    <source>
        <dbReference type="ARBA" id="ARBA00023125"/>
    </source>
</evidence>
<dbReference type="Pfam" id="PF00872">
    <property type="entry name" value="Transposase_mut"/>
    <property type="match status" value="1"/>
</dbReference>
<keyword evidence="6 7" id="KW-0233">DNA recombination</keyword>
<dbReference type="PROSITE" id="PS01007">
    <property type="entry name" value="TRANSPOSASE_MUTATOR"/>
    <property type="match status" value="1"/>
</dbReference>
<dbReference type="Proteomes" id="UP001601627">
    <property type="component" value="Unassembled WGS sequence"/>
</dbReference>
<evidence type="ECO:0000256" key="3">
    <source>
        <dbReference type="ARBA" id="ARBA00010961"/>
    </source>
</evidence>
<evidence type="ECO:0000256" key="7">
    <source>
        <dbReference type="RuleBase" id="RU365089"/>
    </source>
</evidence>
<evidence type="ECO:0000313" key="9">
    <source>
        <dbReference type="Proteomes" id="UP001601627"/>
    </source>
</evidence>
<dbReference type="PANTHER" id="PTHR33217:SF8">
    <property type="entry name" value="MUTATOR FAMILY TRANSPOSASE"/>
    <property type="match status" value="1"/>
</dbReference>
<reference evidence="8 9" key="1">
    <citation type="submission" date="2024-09" db="EMBL/GenBank/DDBJ databases">
        <title>The Natural Products Discovery Center: Release of the First 8490 Sequenced Strains for Exploring Actinobacteria Biosynthetic Diversity.</title>
        <authorList>
            <person name="Kalkreuter E."/>
            <person name="Kautsar S.A."/>
            <person name="Yang D."/>
            <person name="Bader C.D."/>
            <person name="Teijaro C.N."/>
            <person name="Fluegel L."/>
            <person name="Davis C.M."/>
            <person name="Simpson J.R."/>
            <person name="Lauterbach L."/>
            <person name="Steele A.D."/>
            <person name="Gui C."/>
            <person name="Meng S."/>
            <person name="Li G."/>
            <person name="Viehrig K."/>
            <person name="Ye F."/>
            <person name="Su P."/>
            <person name="Kiefer A.F."/>
            <person name="Nichols A."/>
            <person name="Cepeda A.J."/>
            <person name="Yan W."/>
            <person name="Fan B."/>
            <person name="Jiang Y."/>
            <person name="Adhikari A."/>
            <person name="Zheng C.-J."/>
            <person name="Schuster L."/>
            <person name="Cowan T.M."/>
            <person name="Smanski M.J."/>
            <person name="Chevrette M.G."/>
            <person name="De Carvalho L.P.S."/>
            <person name="Shen B."/>
        </authorList>
    </citation>
    <scope>NUCLEOTIDE SEQUENCE [LARGE SCALE GENOMIC DNA]</scope>
    <source>
        <strain evidence="8 9">NPDC058328</strain>
    </source>
</reference>
<dbReference type="Pfam" id="PF03691">
    <property type="entry name" value="UPF0167"/>
    <property type="match status" value="1"/>
</dbReference>
<organism evidence="8 9">
    <name type="scientific">Streptomyces marokkonensis</name>
    <dbReference type="NCBI Taxonomy" id="324855"/>
    <lineage>
        <taxon>Bacteria</taxon>
        <taxon>Bacillati</taxon>
        <taxon>Actinomycetota</taxon>
        <taxon>Actinomycetes</taxon>
        <taxon>Kitasatosporales</taxon>
        <taxon>Streptomycetaceae</taxon>
        <taxon>Streptomyces</taxon>
    </lineage>
</organism>
<evidence type="ECO:0000256" key="1">
    <source>
        <dbReference type="ARBA" id="ARBA00002190"/>
    </source>
</evidence>
<comment type="similarity">
    <text evidence="2">Belongs to the UPF0167 family.</text>
</comment>
<sequence>MVLVVLLRQDRNPGIRDSTNLSTAQVSGRFYPWCISDGSAAERFAGEFTDSYGLDGVSEDALHEVTRRTPGFHAWQDPHWLVHCQDAAAFVGEVGYTELAAHPEALDQLRALTDVGPVEVKVPRDTAGSFEPQIVKKRQRRLTGVDEMVLSLSAKGLTHGEISAHLAEVYGAEVSKQTISTITDKVMDGMAEWQNRPLDHVYPVLFVDAINVKIRDGQVANRPIYVVMAVTVDGTRDILGIWAGDGGEGAKYWLHVFTELKNRGCEDVLMLVCDGLKGLPEAVETVWPRTIVQTCVVHLLRNSFRYAARQDWDKVAKALKPVYTAPSEDAATERFLEFQETWGKKYPAIVKLWSDAWAEFVPFLSFDVEIRKVICSTNAIESVNARIRKAVRARGHFPNEAAALKCVYMALMSLDPTGKGRKRWTMRWKAPLNAFQIAFEGRLIPSNN</sequence>
<dbReference type="NCBIfam" id="NF033543">
    <property type="entry name" value="transpos_IS256"/>
    <property type="match status" value="1"/>
</dbReference>
<protein>
    <recommendedName>
        <fullName evidence="7">Mutator family transposase</fullName>
    </recommendedName>
</protein>
<dbReference type="RefSeq" id="WP_388241325.1">
    <property type="nucleotide sequence ID" value="NZ_JBHVZQ010000063.1"/>
</dbReference>
<evidence type="ECO:0000256" key="6">
    <source>
        <dbReference type="ARBA" id="ARBA00023172"/>
    </source>
</evidence>
<name>A0ABW6QIU2_9ACTN</name>
<evidence type="ECO:0000256" key="4">
    <source>
        <dbReference type="ARBA" id="ARBA00022578"/>
    </source>
</evidence>
<keyword evidence="9" id="KW-1185">Reference proteome</keyword>
<comment type="function">
    <text evidence="1 7">Required for the transposition of the insertion element.</text>
</comment>
<keyword evidence="5 7" id="KW-0238">DNA-binding</keyword>
<gene>
    <name evidence="8" type="ORF">ACFVZC_35535</name>
</gene>
<dbReference type="EMBL" id="JBHVZQ010000063">
    <property type="protein sequence ID" value="MFF1278636.1"/>
    <property type="molecule type" value="Genomic_DNA"/>
</dbReference>
<dbReference type="InterPro" id="IPR005363">
    <property type="entry name" value="UPF0167"/>
</dbReference>
<proteinExistence type="inferred from homology"/>
<keyword evidence="7" id="KW-0814">Transposable element</keyword>
<dbReference type="PANTHER" id="PTHR33217">
    <property type="entry name" value="TRANSPOSASE FOR INSERTION SEQUENCE ELEMENT IS1081"/>
    <property type="match status" value="1"/>
</dbReference>
<evidence type="ECO:0000313" key="8">
    <source>
        <dbReference type="EMBL" id="MFF1278636.1"/>
    </source>
</evidence>
<dbReference type="InterPro" id="IPR001207">
    <property type="entry name" value="Transposase_mutator"/>
</dbReference>
<accession>A0ABW6QIU2</accession>
<evidence type="ECO:0000256" key="2">
    <source>
        <dbReference type="ARBA" id="ARBA00008525"/>
    </source>
</evidence>
<keyword evidence="4 7" id="KW-0815">Transposition</keyword>
<comment type="caution">
    <text evidence="8">The sequence shown here is derived from an EMBL/GenBank/DDBJ whole genome shotgun (WGS) entry which is preliminary data.</text>
</comment>